<evidence type="ECO:0000259" key="6">
    <source>
        <dbReference type="Pfam" id="PF04932"/>
    </source>
</evidence>
<evidence type="ECO:0000313" key="7">
    <source>
        <dbReference type="EMBL" id="MCL1632071.1"/>
    </source>
</evidence>
<feature type="transmembrane region" description="Helical" evidence="5">
    <location>
        <begin position="163"/>
        <end position="183"/>
    </location>
</feature>
<feature type="transmembrane region" description="Helical" evidence="5">
    <location>
        <begin position="12"/>
        <end position="33"/>
    </location>
</feature>
<dbReference type="EMBL" id="JAMAST010000009">
    <property type="protein sequence ID" value="MCL1632071.1"/>
    <property type="molecule type" value="Genomic_DNA"/>
</dbReference>
<feature type="transmembrane region" description="Helical" evidence="5">
    <location>
        <begin position="78"/>
        <end position="94"/>
    </location>
</feature>
<feature type="domain" description="O-antigen ligase-related" evidence="6">
    <location>
        <begin position="203"/>
        <end position="321"/>
    </location>
</feature>
<dbReference type="Pfam" id="PF04932">
    <property type="entry name" value="Wzy_C"/>
    <property type="match status" value="1"/>
</dbReference>
<keyword evidence="7" id="KW-0436">Ligase</keyword>
<evidence type="ECO:0000256" key="5">
    <source>
        <dbReference type="SAM" id="Phobius"/>
    </source>
</evidence>
<keyword evidence="2 5" id="KW-0812">Transmembrane</keyword>
<proteinExistence type="predicted"/>
<evidence type="ECO:0000256" key="4">
    <source>
        <dbReference type="ARBA" id="ARBA00023136"/>
    </source>
</evidence>
<dbReference type="RefSeq" id="WP_249101318.1">
    <property type="nucleotide sequence ID" value="NZ_JAMAST010000009.1"/>
</dbReference>
<gene>
    <name evidence="7" type="ORF">M3N64_08920</name>
</gene>
<dbReference type="InterPro" id="IPR007016">
    <property type="entry name" value="O-antigen_ligase-rel_domated"/>
</dbReference>
<feature type="transmembrane region" description="Helical" evidence="5">
    <location>
        <begin position="369"/>
        <end position="388"/>
    </location>
</feature>
<feature type="transmembrane region" description="Helical" evidence="5">
    <location>
        <begin position="306"/>
        <end position="333"/>
    </location>
</feature>
<accession>A0ABT0MB26</accession>
<evidence type="ECO:0000256" key="1">
    <source>
        <dbReference type="ARBA" id="ARBA00004141"/>
    </source>
</evidence>
<evidence type="ECO:0000256" key="2">
    <source>
        <dbReference type="ARBA" id="ARBA00022692"/>
    </source>
</evidence>
<keyword evidence="3 5" id="KW-1133">Transmembrane helix</keyword>
<comment type="caution">
    <text evidence="7">The sequence shown here is derived from an EMBL/GenBank/DDBJ whole genome shotgun (WGS) entry which is preliminary data.</text>
</comment>
<sequence length="430" mass="49187">MMYALNKVKQNPFLAGFVLLYVLPPVGMAWFVYFAAQELRNQYAKRNSLPTDLISILLALMAMASIGSVLVTWQITDLFSTLILAGYLGIYLFWLRHPEYLQIRQFAWISIFGGVYIVLSERVLNFIPYDNLFGKAVSFMTGHFLFGYRGMPRLFGSAFNPNYACYLLILAAAFLSVELLQAIQKKNKQLIVLSLLIFPVLDFGIYQTGSRAGFAILILIHLLFFYKLSIKLFIPVALFTMASAPILYQWMPRSSDTEASMAKRLEIWGNSLKIFQENPFFGTTTFGFGRDYLAMNGEAIPHAHDLFLSILSSSGIFCGGFFIAVIAVSTVHLFKAQRISARTNYLSNLFLFSLPTIILYGIMDFTLSSPQVMIMVLVLLSYWTRYTVRMNHFTHLHRSMRQLLEQKSRFHQKQRNEPVILQQSKNFPGR</sequence>
<dbReference type="PANTHER" id="PTHR37422:SF13">
    <property type="entry name" value="LIPOPOLYSACCHARIDE BIOSYNTHESIS PROTEIN PA4999-RELATED"/>
    <property type="match status" value="1"/>
</dbReference>
<reference evidence="7 8" key="1">
    <citation type="submission" date="2022-05" db="EMBL/GenBank/DDBJ databases">
        <title>Sporolactobacillus sp nov CPB3-1, isolated from tree bark (Mangifera indica L.).</title>
        <authorList>
            <person name="Phuengjayaem S."/>
            <person name="Tanasupawat S."/>
        </authorList>
    </citation>
    <scope>NUCLEOTIDE SEQUENCE [LARGE SCALE GENOMIC DNA]</scope>
    <source>
        <strain evidence="7 8">CPB3-1</strain>
    </source>
</reference>
<feature type="transmembrane region" description="Helical" evidence="5">
    <location>
        <begin position="345"/>
        <end position="363"/>
    </location>
</feature>
<keyword evidence="8" id="KW-1185">Reference proteome</keyword>
<dbReference type="GO" id="GO:0016874">
    <property type="term" value="F:ligase activity"/>
    <property type="evidence" value="ECO:0007669"/>
    <property type="project" value="UniProtKB-KW"/>
</dbReference>
<dbReference type="InterPro" id="IPR051533">
    <property type="entry name" value="WaaL-like"/>
</dbReference>
<comment type="subcellular location">
    <subcellularLocation>
        <location evidence="1">Membrane</location>
        <topology evidence="1">Multi-pass membrane protein</topology>
    </subcellularLocation>
</comment>
<feature type="transmembrane region" description="Helical" evidence="5">
    <location>
        <begin position="232"/>
        <end position="251"/>
    </location>
</feature>
<protein>
    <submittedName>
        <fullName evidence="7">O-antigen ligase family protein</fullName>
    </submittedName>
</protein>
<name>A0ABT0MB26_9BACL</name>
<feature type="transmembrane region" description="Helical" evidence="5">
    <location>
        <begin position="53"/>
        <end position="72"/>
    </location>
</feature>
<feature type="transmembrane region" description="Helical" evidence="5">
    <location>
        <begin position="203"/>
        <end position="225"/>
    </location>
</feature>
<keyword evidence="4 5" id="KW-0472">Membrane</keyword>
<evidence type="ECO:0000256" key="3">
    <source>
        <dbReference type="ARBA" id="ARBA00022989"/>
    </source>
</evidence>
<evidence type="ECO:0000313" key="8">
    <source>
        <dbReference type="Proteomes" id="UP001203004"/>
    </source>
</evidence>
<dbReference type="Proteomes" id="UP001203004">
    <property type="component" value="Unassembled WGS sequence"/>
</dbReference>
<dbReference type="PANTHER" id="PTHR37422">
    <property type="entry name" value="TEICHURONIC ACID BIOSYNTHESIS PROTEIN TUAE"/>
    <property type="match status" value="1"/>
</dbReference>
<organism evidence="7 8">
    <name type="scientific">Sporolactobacillus mangiferae</name>
    <dbReference type="NCBI Taxonomy" id="2940498"/>
    <lineage>
        <taxon>Bacteria</taxon>
        <taxon>Bacillati</taxon>
        <taxon>Bacillota</taxon>
        <taxon>Bacilli</taxon>
        <taxon>Bacillales</taxon>
        <taxon>Sporolactobacillaceae</taxon>
        <taxon>Sporolactobacillus</taxon>
    </lineage>
</organism>
<feature type="transmembrane region" description="Helical" evidence="5">
    <location>
        <begin position="106"/>
        <end position="127"/>
    </location>
</feature>